<dbReference type="InterPro" id="IPR029044">
    <property type="entry name" value="Nucleotide-diphossugar_trans"/>
</dbReference>
<dbReference type="AlphaFoldDB" id="A0A2S0MRT9"/>
<gene>
    <name evidence="14" type="primary">mdoH</name>
    <name evidence="14" type="ORF">C6Y53_13495</name>
</gene>
<name>A0A2S0MRT9_9RHOB</name>
<dbReference type="Proteomes" id="UP000237655">
    <property type="component" value="Chromosome"/>
</dbReference>
<evidence type="ECO:0000256" key="3">
    <source>
        <dbReference type="ARBA" id="ARBA00009337"/>
    </source>
</evidence>
<keyword evidence="5" id="KW-1003">Cell membrane</keyword>
<evidence type="ECO:0000256" key="9">
    <source>
        <dbReference type="ARBA" id="ARBA00022692"/>
    </source>
</evidence>
<keyword evidence="11 12" id="KW-0472">Membrane</keyword>
<dbReference type="GO" id="GO:0016758">
    <property type="term" value="F:hexosyltransferase activity"/>
    <property type="evidence" value="ECO:0007669"/>
    <property type="project" value="TreeGrafter"/>
</dbReference>
<keyword evidence="10 12" id="KW-1133">Transmembrane helix</keyword>
<dbReference type="Pfam" id="PF13632">
    <property type="entry name" value="Glyco_trans_2_3"/>
    <property type="match status" value="1"/>
</dbReference>
<protein>
    <recommendedName>
        <fullName evidence="4">Glucans biosynthesis glucosyltransferase H</fullName>
    </recommendedName>
</protein>
<dbReference type="KEGG" id="thas:C6Y53_13495"/>
<evidence type="ECO:0000313" key="14">
    <source>
        <dbReference type="EMBL" id="AVO38605.1"/>
    </source>
</evidence>
<dbReference type="PANTHER" id="PTHR43867">
    <property type="entry name" value="CELLULOSE SYNTHASE CATALYTIC SUBUNIT A [UDP-FORMING]"/>
    <property type="match status" value="1"/>
</dbReference>
<keyword evidence="15" id="KW-1185">Reference proteome</keyword>
<dbReference type="NCBIfam" id="NF003962">
    <property type="entry name" value="PRK05454.2-5"/>
    <property type="match status" value="1"/>
</dbReference>
<evidence type="ECO:0000256" key="6">
    <source>
        <dbReference type="ARBA" id="ARBA00022519"/>
    </source>
</evidence>
<feature type="transmembrane region" description="Helical" evidence="12">
    <location>
        <begin position="483"/>
        <end position="503"/>
    </location>
</feature>
<keyword evidence="6" id="KW-0997">Cell inner membrane</keyword>
<dbReference type="GO" id="GO:0005886">
    <property type="term" value="C:plasma membrane"/>
    <property type="evidence" value="ECO:0007669"/>
    <property type="project" value="UniProtKB-SubCell"/>
</dbReference>
<proteinExistence type="inferred from homology"/>
<comment type="similarity">
    <text evidence="3">Belongs to the glycosyltransferase 2 family. OpgH subfamily.</text>
</comment>
<dbReference type="InterPro" id="IPR050321">
    <property type="entry name" value="Glycosyltr_2/OpgH_subfam"/>
</dbReference>
<evidence type="ECO:0000259" key="13">
    <source>
        <dbReference type="Pfam" id="PF13632"/>
    </source>
</evidence>
<dbReference type="InterPro" id="IPR001173">
    <property type="entry name" value="Glyco_trans_2-like"/>
</dbReference>
<evidence type="ECO:0000256" key="11">
    <source>
        <dbReference type="ARBA" id="ARBA00023136"/>
    </source>
</evidence>
<comment type="pathway">
    <text evidence="2">Glycan metabolism; osmoregulated periplasmic glucan (OPG) biosynthesis.</text>
</comment>
<evidence type="ECO:0000256" key="4">
    <source>
        <dbReference type="ARBA" id="ARBA00020585"/>
    </source>
</evidence>
<dbReference type="Gene3D" id="3.90.550.10">
    <property type="entry name" value="Spore Coat Polysaccharide Biosynthesis Protein SpsA, Chain A"/>
    <property type="match status" value="1"/>
</dbReference>
<comment type="subcellular location">
    <subcellularLocation>
        <location evidence="1">Cell inner membrane</location>
        <topology evidence="1">Multi-pass membrane protein</topology>
    </subcellularLocation>
</comment>
<evidence type="ECO:0000256" key="5">
    <source>
        <dbReference type="ARBA" id="ARBA00022475"/>
    </source>
</evidence>
<keyword evidence="9 12" id="KW-0812">Transmembrane</keyword>
<evidence type="ECO:0000256" key="12">
    <source>
        <dbReference type="SAM" id="Phobius"/>
    </source>
</evidence>
<keyword evidence="7" id="KW-0328">Glycosyltransferase</keyword>
<feature type="domain" description="Glycosyltransferase 2-like" evidence="13">
    <location>
        <begin position="221"/>
        <end position="413"/>
    </location>
</feature>
<feature type="transmembrane region" description="Helical" evidence="12">
    <location>
        <begin position="81"/>
        <end position="103"/>
    </location>
</feature>
<evidence type="ECO:0000313" key="15">
    <source>
        <dbReference type="Proteomes" id="UP000237655"/>
    </source>
</evidence>
<evidence type="ECO:0000256" key="1">
    <source>
        <dbReference type="ARBA" id="ARBA00004429"/>
    </source>
</evidence>
<sequence>MRNDLHMMPPDAPLPMPEQDFHARFRDGHAPGPQRIAGQRRWRIAAFTPAVAATALLLWVMHDWFSDRGLTWVEALLLSLVGFNVFWLALSVGTVLLGLWSLARAGRRPQRPLPQGAVPPLRVALLLPVCDEQPWDVLGNAQSMLEDLRARGGRHDYAMFVLSDTRNPDTAAKEQDSLRALMVLSPGLRIHYRRRTENTGRKAGNIADWVRRWGGDWDAMLVLDADSLMTGRAVARLADALAADPGAGLIQSFPHLIGAQTVFARMQQFANGVYGAVLAEGLARIGGHDGNYWGHNAILRTRAFAACAGLPPLRGLRGRRSEIMSHDFVEAGLLRRAGWGVRFLPRIAGSYEETPATLIDHILRDRRWCHGNLQHIRLLGAQGFASMSRFHLLHGAVGYLMSPVWFALLVMWALIGQGGDASVLRYFSDTNPLFPDWPAMTETRAFLMILLVYAMLLMPKLLGLVALPLSGARVSDYGGPGRLALSVLVELVLSVAYAPVLMVQQMVAVFRSLLGLQRGWKPQARDGGRYSLQDLVKCHALETVGGVVLLAGMVAGLVSLWLLPIALSLVLAVPLSALSGARIEATRWLGTREDLRPPAIARAARHCRAGLRQALDGGASVSAAE</sequence>
<accession>A0A2S0MRT9</accession>
<evidence type="ECO:0000256" key="2">
    <source>
        <dbReference type="ARBA" id="ARBA00005001"/>
    </source>
</evidence>
<dbReference type="PANTHER" id="PTHR43867:SF5">
    <property type="entry name" value="GLUCANS BIOSYNTHESIS GLUCOSYLTRANSFERASE H"/>
    <property type="match status" value="1"/>
</dbReference>
<feature type="transmembrane region" description="Helical" evidence="12">
    <location>
        <begin position="445"/>
        <end position="471"/>
    </location>
</feature>
<feature type="transmembrane region" description="Helical" evidence="12">
    <location>
        <begin position="547"/>
        <end position="573"/>
    </location>
</feature>
<evidence type="ECO:0000256" key="8">
    <source>
        <dbReference type="ARBA" id="ARBA00022679"/>
    </source>
</evidence>
<feature type="transmembrane region" description="Helical" evidence="12">
    <location>
        <begin position="44"/>
        <end position="61"/>
    </location>
</feature>
<dbReference type="NCBIfam" id="NF003958">
    <property type="entry name" value="PRK05454.2-1"/>
    <property type="match status" value="1"/>
</dbReference>
<evidence type="ECO:0000256" key="10">
    <source>
        <dbReference type="ARBA" id="ARBA00022989"/>
    </source>
</evidence>
<dbReference type="SUPFAM" id="SSF53448">
    <property type="entry name" value="Nucleotide-diphospho-sugar transferases"/>
    <property type="match status" value="1"/>
</dbReference>
<keyword evidence="8 14" id="KW-0808">Transferase</keyword>
<evidence type="ECO:0000256" key="7">
    <source>
        <dbReference type="ARBA" id="ARBA00022676"/>
    </source>
</evidence>
<dbReference type="RefSeq" id="WP_106472916.1">
    <property type="nucleotide sequence ID" value="NZ_CP027665.1"/>
</dbReference>
<organism evidence="14 15">
    <name type="scientific">Pukyongiella litopenaei</name>
    <dbReference type="NCBI Taxonomy" id="2605946"/>
    <lineage>
        <taxon>Bacteria</taxon>
        <taxon>Pseudomonadati</taxon>
        <taxon>Pseudomonadota</taxon>
        <taxon>Alphaproteobacteria</taxon>
        <taxon>Rhodobacterales</taxon>
        <taxon>Paracoccaceae</taxon>
        <taxon>Pukyongiella</taxon>
    </lineage>
</organism>
<feature type="transmembrane region" description="Helical" evidence="12">
    <location>
        <begin position="396"/>
        <end position="415"/>
    </location>
</feature>
<dbReference type="EMBL" id="CP027665">
    <property type="protein sequence ID" value="AVO38605.1"/>
    <property type="molecule type" value="Genomic_DNA"/>
</dbReference>
<reference evidence="15" key="1">
    <citation type="submission" date="2018-03" db="EMBL/GenBank/DDBJ databases">
        <title>Genomic analysis of the strain SH-1 isolated from shrimp intestine.</title>
        <authorList>
            <person name="Kim Y.-S."/>
            <person name="Kim S.-E."/>
            <person name="Kim K.-H."/>
        </authorList>
    </citation>
    <scope>NUCLEOTIDE SEQUENCE [LARGE SCALE GENOMIC DNA]</scope>
    <source>
        <strain evidence="15">SH-1</strain>
    </source>
</reference>